<comment type="caution">
    <text evidence="1">The sequence shown here is derived from an EMBL/GenBank/DDBJ whole genome shotgun (WGS) entry which is preliminary data.</text>
</comment>
<sequence length="70" mass="7390">MACPNRLSGVWRASAIRRLPEAGSMRRRADVHGMRRRANALRDAGRGAVVCRGAWPGSAKGDVSASGGES</sequence>
<name>A0A107MJK9_9BURK</name>
<dbReference type="EMBL" id="MUTJ01000076">
    <property type="protein sequence ID" value="ONU81046.1"/>
    <property type="molecule type" value="Genomic_DNA"/>
</dbReference>
<dbReference type="Proteomes" id="UP000188543">
    <property type="component" value="Unassembled WGS sequence"/>
</dbReference>
<reference evidence="1 2" key="1">
    <citation type="submission" date="2016-08" db="EMBL/GenBank/DDBJ databases">
        <authorList>
            <person name="Seilhamer J.J."/>
        </authorList>
    </citation>
    <scope>NUCLEOTIDE SEQUENCE [LARGE SCALE GENOMIC DNA]</scope>
    <source>
        <strain evidence="1 2">VC14762</strain>
    </source>
</reference>
<organism evidence="1 2">
    <name type="scientific">Burkholderia cenocepacia</name>
    <dbReference type="NCBI Taxonomy" id="95486"/>
    <lineage>
        <taxon>Bacteria</taxon>
        <taxon>Pseudomonadati</taxon>
        <taxon>Pseudomonadota</taxon>
        <taxon>Betaproteobacteria</taxon>
        <taxon>Burkholderiales</taxon>
        <taxon>Burkholderiaceae</taxon>
        <taxon>Burkholderia</taxon>
        <taxon>Burkholderia cepacia complex</taxon>
    </lineage>
</organism>
<accession>A0A107MJK9</accession>
<protein>
    <submittedName>
        <fullName evidence="1">Uncharacterized protein</fullName>
    </submittedName>
</protein>
<proteinExistence type="predicted"/>
<evidence type="ECO:0000313" key="2">
    <source>
        <dbReference type="Proteomes" id="UP000188543"/>
    </source>
</evidence>
<gene>
    <name evidence="1" type="ORF">A8E72_24220</name>
</gene>
<dbReference type="AlphaFoldDB" id="A0A107MJK9"/>
<evidence type="ECO:0000313" key="1">
    <source>
        <dbReference type="EMBL" id="ONU81046.1"/>
    </source>
</evidence>